<name>A0AAN6Y885_9PEZI</name>
<dbReference type="EMBL" id="MU858138">
    <property type="protein sequence ID" value="KAK4211892.1"/>
    <property type="molecule type" value="Genomic_DNA"/>
</dbReference>
<keyword evidence="2" id="KW-0732">Signal</keyword>
<keyword evidence="4" id="KW-1185">Reference proteome</keyword>
<evidence type="ECO:0000256" key="1">
    <source>
        <dbReference type="SAM" id="MobiDB-lite"/>
    </source>
</evidence>
<organism evidence="3 4">
    <name type="scientific">Rhypophila decipiens</name>
    <dbReference type="NCBI Taxonomy" id="261697"/>
    <lineage>
        <taxon>Eukaryota</taxon>
        <taxon>Fungi</taxon>
        <taxon>Dikarya</taxon>
        <taxon>Ascomycota</taxon>
        <taxon>Pezizomycotina</taxon>
        <taxon>Sordariomycetes</taxon>
        <taxon>Sordariomycetidae</taxon>
        <taxon>Sordariales</taxon>
        <taxon>Naviculisporaceae</taxon>
        <taxon>Rhypophila</taxon>
    </lineage>
</organism>
<feature type="region of interest" description="Disordered" evidence="1">
    <location>
        <begin position="40"/>
        <end position="65"/>
    </location>
</feature>
<evidence type="ECO:0000256" key="2">
    <source>
        <dbReference type="SAM" id="SignalP"/>
    </source>
</evidence>
<evidence type="ECO:0000313" key="3">
    <source>
        <dbReference type="EMBL" id="KAK4211892.1"/>
    </source>
</evidence>
<accession>A0AAN6Y885</accession>
<feature type="signal peptide" evidence="2">
    <location>
        <begin position="1"/>
        <end position="30"/>
    </location>
</feature>
<gene>
    <name evidence="3" type="ORF">QBC37DRAFT_474114</name>
</gene>
<feature type="compositionally biased region" description="Polar residues" evidence="1">
    <location>
        <begin position="45"/>
        <end position="65"/>
    </location>
</feature>
<evidence type="ECO:0000313" key="4">
    <source>
        <dbReference type="Proteomes" id="UP001301769"/>
    </source>
</evidence>
<dbReference type="Proteomes" id="UP001301769">
    <property type="component" value="Unassembled WGS sequence"/>
</dbReference>
<comment type="caution">
    <text evidence="3">The sequence shown here is derived from an EMBL/GenBank/DDBJ whole genome shotgun (WGS) entry which is preliminary data.</text>
</comment>
<feature type="chain" id="PRO_5042921167" evidence="2">
    <location>
        <begin position="31"/>
        <end position="205"/>
    </location>
</feature>
<reference evidence="3" key="1">
    <citation type="journal article" date="2023" name="Mol. Phylogenet. Evol.">
        <title>Genome-scale phylogeny and comparative genomics of the fungal order Sordariales.</title>
        <authorList>
            <person name="Hensen N."/>
            <person name="Bonometti L."/>
            <person name="Westerberg I."/>
            <person name="Brannstrom I.O."/>
            <person name="Guillou S."/>
            <person name="Cros-Aarteil S."/>
            <person name="Calhoun S."/>
            <person name="Haridas S."/>
            <person name="Kuo A."/>
            <person name="Mondo S."/>
            <person name="Pangilinan J."/>
            <person name="Riley R."/>
            <person name="LaButti K."/>
            <person name="Andreopoulos B."/>
            <person name="Lipzen A."/>
            <person name="Chen C."/>
            <person name="Yan M."/>
            <person name="Daum C."/>
            <person name="Ng V."/>
            <person name="Clum A."/>
            <person name="Steindorff A."/>
            <person name="Ohm R.A."/>
            <person name="Martin F."/>
            <person name="Silar P."/>
            <person name="Natvig D.O."/>
            <person name="Lalanne C."/>
            <person name="Gautier V."/>
            <person name="Ament-Velasquez S.L."/>
            <person name="Kruys A."/>
            <person name="Hutchinson M.I."/>
            <person name="Powell A.J."/>
            <person name="Barry K."/>
            <person name="Miller A.N."/>
            <person name="Grigoriev I.V."/>
            <person name="Debuchy R."/>
            <person name="Gladieux P."/>
            <person name="Hiltunen Thoren M."/>
            <person name="Johannesson H."/>
        </authorList>
    </citation>
    <scope>NUCLEOTIDE SEQUENCE</scope>
    <source>
        <strain evidence="3">PSN293</strain>
    </source>
</reference>
<sequence length="205" mass="22002">MWRTANGQSPSSLLVLLLVAFAHHIQISCAIAIPSPQLPPGAQIQEDSGQVTINGDPSGIENSPSVPNLPITATIFSGVPGPKTCRGHVIFHLDIPPPHKAENDSDNNSTVPKCYNLPTPAGSPAGCGNFVANKEDGCEVRFFAEPYCRLYTNTAVFVPEQRSVGGLWRSVQVRCGVTPPDPESLGKPPLQDLMRQQGMGLRRTR</sequence>
<reference evidence="3" key="2">
    <citation type="submission" date="2023-05" db="EMBL/GenBank/DDBJ databases">
        <authorList>
            <consortium name="Lawrence Berkeley National Laboratory"/>
            <person name="Steindorff A."/>
            <person name="Hensen N."/>
            <person name="Bonometti L."/>
            <person name="Westerberg I."/>
            <person name="Brannstrom I.O."/>
            <person name="Guillou S."/>
            <person name="Cros-Aarteil S."/>
            <person name="Calhoun S."/>
            <person name="Haridas S."/>
            <person name="Kuo A."/>
            <person name="Mondo S."/>
            <person name="Pangilinan J."/>
            <person name="Riley R."/>
            <person name="Labutti K."/>
            <person name="Andreopoulos B."/>
            <person name="Lipzen A."/>
            <person name="Chen C."/>
            <person name="Yanf M."/>
            <person name="Daum C."/>
            <person name="Ng V."/>
            <person name="Clum A."/>
            <person name="Ohm R."/>
            <person name="Martin F."/>
            <person name="Silar P."/>
            <person name="Natvig D."/>
            <person name="Lalanne C."/>
            <person name="Gautier V."/>
            <person name="Ament-Velasquez S.L."/>
            <person name="Kruys A."/>
            <person name="Hutchinson M.I."/>
            <person name="Powell A.J."/>
            <person name="Barry K."/>
            <person name="Miller A.N."/>
            <person name="Grigoriev I.V."/>
            <person name="Debuchy R."/>
            <person name="Gladieux P."/>
            <person name="Thoren M.H."/>
            <person name="Johannesson H."/>
        </authorList>
    </citation>
    <scope>NUCLEOTIDE SEQUENCE</scope>
    <source>
        <strain evidence="3">PSN293</strain>
    </source>
</reference>
<feature type="region of interest" description="Disordered" evidence="1">
    <location>
        <begin position="180"/>
        <end position="205"/>
    </location>
</feature>
<proteinExistence type="predicted"/>
<dbReference type="AlphaFoldDB" id="A0AAN6Y885"/>
<protein>
    <submittedName>
        <fullName evidence="3">Uncharacterized protein</fullName>
    </submittedName>
</protein>